<comment type="caution">
    <text evidence="1">The sequence shown here is derived from an EMBL/GenBank/DDBJ whole genome shotgun (WGS) entry which is preliminary data.</text>
</comment>
<feature type="non-terminal residue" evidence="1">
    <location>
        <position position="1"/>
    </location>
</feature>
<protein>
    <submittedName>
        <fullName evidence="1">Uncharacterized protein</fullName>
    </submittedName>
</protein>
<gene>
    <name evidence="1" type="ORF">ILYODFUR_038558</name>
</gene>
<evidence type="ECO:0000313" key="2">
    <source>
        <dbReference type="Proteomes" id="UP001482620"/>
    </source>
</evidence>
<accession>A0ABV0SSR0</accession>
<evidence type="ECO:0000313" key="1">
    <source>
        <dbReference type="EMBL" id="MEQ2223630.1"/>
    </source>
</evidence>
<reference evidence="1 2" key="1">
    <citation type="submission" date="2021-06" db="EMBL/GenBank/DDBJ databases">
        <authorList>
            <person name="Palmer J.M."/>
        </authorList>
    </citation>
    <scope>NUCLEOTIDE SEQUENCE [LARGE SCALE GENOMIC DNA]</scope>
    <source>
        <strain evidence="2">if_2019</strain>
        <tissue evidence="1">Muscle</tissue>
    </source>
</reference>
<proteinExistence type="predicted"/>
<dbReference type="Proteomes" id="UP001482620">
    <property type="component" value="Unassembled WGS sequence"/>
</dbReference>
<name>A0ABV0SSR0_9TELE</name>
<sequence length="53" mass="5767">SSPFQHPIPPTDRRGSSAVCSLFEVTSPAIGSPETLQQHTIPLKFRECTGETK</sequence>
<organism evidence="1 2">
    <name type="scientific">Ilyodon furcidens</name>
    <name type="common">goldbreast splitfin</name>
    <dbReference type="NCBI Taxonomy" id="33524"/>
    <lineage>
        <taxon>Eukaryota</taxon>
        <taxon>Metazoa</taxon>
        <taxon>Chordata</taxon>
        <taxon>Craniata</taxon>
        <taxon>Vertebrata</taxon>
        <taxon>Euteleostomi</taxon>
        <taxon>Actinopterygii</taxon>
        <taxon>Neopterygii</taxon>
        <taxon>Teleostei</taxon>
        <taxon>Neoteleostei</taxon>
        <taxon>Acanthomorphata</taxon>
        <taxon>Ovalentaria</taxon>
        <taxon>Atherinomorphae</taxon>
        <taxon>Cyprinodontiformes</taxon>
        <taxon>Goodeidae</taxon>
        <taxon>Ilyodon</taxon>
    </lineage>
</organism>
<dbReference type="EMBL" id="JAHRIQ010009730">
    <property type="protein sequence ID" value="MEQ2223630.1"/>
    <property type="molecule type" value="Genomic_DNA"/>
</dbReference>
<keyword evidence="2" id="KW-1185">Reference proteome</keyword>